<organism evidence="1 2">
    <name type="scientific">Spirosoma utsteinense</name>
    <dbReference type="NCBI Taxonomy" id="2585773"/>
    <lineage>
        <taxon>Bacteria</taxon>
        <taxon>Pseudomonadati</taxon>
        <taxon>Bacteroidota</taxon>
        <taxon>Cytophagia</taxon>
        <taxon>Cytophagales</taxon>
        <taxon>Cytophagaceae</taxon>
        <taxon>Spirosoma</taxon>
    </lineage>
</organism>
<evidence type="ECO:0008006" key="3">
    <source>
        <dbReference type="Google" id="ProtNLM"/>
    </source>
</evidence>
<dbReference type="InterPro" id="IPR016181">
    <property type="entry name" value="Acyl_CoA_acyltransferase"/>
</dbReference>
<dbReference type="Gene3D" id="3.40.630.30">
    <property type="match status" value="1"/>
</dbReference>
<dbReference type="InterPro" id="IPR039968">
    <property type="entry name" value="BcerS-like"/>
</dbReference>
<dbReference type="Proteomes" id="UP000700732">
    <property type="component" value="Unassembled WGS sequence"/>
</dbReference>
<evidence type="ECO:0000313" key="1">
    <source>
        <dbReference type="EMBL" id="MBC3793395.1"/>
    </source>
</evidence>
<proteinExistence type="predicted"/>
<dbReference type="PANTHER" id="PTHR41368">
    <property type="entry name" value="PROTEIN YGHO"/>
    <property type="match status" value="1"/>
</dbReference>
<reference evidence="1 2" key="1">
    <citation type="submission" date="2019-06" db="EMBL/GenBank/DDBJ databases">
        <title>Spirosoma utsteinense sp. nov. isolated from Antarctic ice-free soils.</title>
        <authorList>
            <person name="Tahon G."/>
        </authorList>
    </citation>
    <scope>NUCLEOTIDE SEQUENCE [LARGE SCALE GENOMIC DNA]</scope>
    <source>
        <strain evidence="1 2">LMG 31447</strain>
    </source>
</reference>
<gene>
    <name evidence="1" type="ORF">FH603_3913</name>
</gene>
<protein>
    <recommendedName>
        <fullName evidence="3">N-acetyltransferase domain-containing protein</fullName>
    </recommendedName>
</protein>
<comment type="caution">
    <text evidence="1">The sequence shown here is derived from an EMBL/GenBank/DDBJ whole genome shotgun (WGS) entry which is preliminary data.</text>
</comment>
<dbReference type="EMBL" id="VFIA01000026">
    <property type="protein sequence ID" value="MBC3793395.1"/>
    <property type="molecule type" value="Genomic_DNA"/>
</dbReference>
<dbReference type="PANTHER" id="PTHR41368:SF1">
    <property type="entry name" value="PROTEIN YGHO"/>
    <property type="match status" value="1"/>
</dbReference>
<dbReference type="RefSeq" id="WP_186739272.1">
    <property type="nucleotide sequence ID" value="NZ_VFIA01000026.1"/>
</dbReference>
<name>A0ABR6W9Z7_9BACT</name>
<dbReference type="SUPFAM" id="SSF55729">
    <property type="entry name" value="Acyl-CoA N-acyltransferases (Nat)"/>
    <property type="match status" value="1"/>
</dbReference>
<evidence type="ECO:0000313" key="2">
    <source>
        <dbReference type="Proteomes" id="UP000700732"/>
    </source>
</evidence>
<sequence>MVLIDVDNREREIDFLTVHIQLNRENPNWIRPLDKDVLEVFDPKKNKSFRDGEVVRWILKNEEGQLIGRIAAFISKRYKNKGDDVKVGGVGFFDCIDDQRAASRLFDEARGWLQTRGVEAMDGPINFGERDKWWGLLVSGFEPPLYTMNYNPPYYQALFETYGFQNFYNQLCFRMTVASESSQLHPKFYTAHAHFTGNPDFKVKHLLKSESRKYASDFSTVYNKAWSKHEGNKEMGVEQAVRLFKSMAPILDEKLIWFAYHKDEPVAMWLNIPDINQIVSRLDGQFNAWAKVKFFVLKLLGVCTRFVGIAYGIVPEFQGTGIDYFMIVEAEKVIKSATSYKDVELQWNGDFNPKMLNISRNLGAEQSRVLVTYRYLFDRQKPFHRHPVLA</sequence>
<keyword evidence="2" id="KW-1185">Reference proteome</keyword>
<accession>A0ABR6W9Z7</accession>